<dbReference type="OrthoDB" id="9788773at2"/>
<organism evidence="3 4">
    <name type="scientific">Desulfuribacillus alkaliarsenatis</name>
    <dbReference type="NCBI Taxonomy" id="766136"/>
    <lineage>
        <taxon>Bacteria</taxon>
        <taxon>Bacillati</taxon>
        <taxon>Bacillota</taxon>
        <taxon>Desulfuribacillia</taxon>
        <taxon>Desulfuribacillales</taxon>
        <taxon>Desulfuribacillaceae</taxon>
        <taxon>Desulfuribacillus</taxon>
    </lineage>
</organism>
<reference evidence="3 4" key="1">
    <citation type="submission" date="2016-09" db="EMBL/GenBank/DDBJ databases">
        <title>Draft genome sequence for the type strain of Desulfuribacillus alkaliarsenatis AHT28, an obligately anaerobic, sulfidogenic bacterium isolated from Russian soda lake sediments.</title>
        <authorList>
            <person name="Abin C.A."/>
            <person name="Hollibaugh J.T."/>
        </authorList>
    </citation>
    <scope>NUCLEOTIDE SEQUENCE [LARGE SCALE GENOMIC DNA]</scope>
    <source>
        <strain evidence="3 4">AHT28</strain>
    </source>
</reference>
<accession>A0A1E5FYW9</accession>
<sequence length="152" mass="16887">MAKQNTYYLVEADILPEVIVKTARAKELLSKGEVATVTEAVEAVGISRSVFYKYKDGILPFYEASRERIVTITMELIHEFGVLSNVLQTVAKHQGNVLTINQTLPLQGLAIVTLTMETKSMDIDIPSFLEQLINLKGVKKAQVVGHNEQNIN</sequence>
<dbReference type="EMBL" id="MIJE01000036">
    <property type="protein sequence ID" value="OEF95637.1"/>
    <property type="molecule type" value="Genomic_DNA"/>
</dbReference>
<gene>
    <name evidence="3" type="ORF">BHF68_12395</name>
</gene>
<evidence type="ECO:0000256" key="1">
    <source>
        <dbReference type="HAMAP-Rule" id="MF_00707"/>
    </source>
</evidence>
<dbReference type="PROSITE" id="PS51671">
    <property type="entry name" value="ACT"/>
    <property type="match status" value="1"/>
</dbReference>
<proteinExistence type="inferred from homology"/>
<dbReference type="InterPro" id="IPR008310">
    <property type="entry name" value="UPF0735_ACT_dom-cont"/>
</dbReference>
<dbReference type="Proteomes" id="UP000094296">
    <property type="component" value="Unassembled WGS sequence"/>
</dbReference>
<dbReference type="HAMAP" id="MF_00707">
    <property type="entry name" value="UPF0735"/>
    <property type="match status" value="1"/>
</dbReference>
<dbReference type="InterPro" id="IPR045865">
    <property type="entry name" value="ACT-like_dom_sf"/>
</dbReference>
<evidence type="ECO:0000313" key="4">
    <source>
        <dbReference type="Proteomes" id="UP000094296"/>
    </source>
</evidence>
<dbReference type="SUPFAM" id="SSF55021">
    <property type="entry name" value="ACT-like"/>
    <property type="match status" value="1"/>
</dbReference>
<keyword evidence="4" id="KW-1185">Reference proteome</keyword>
<comment type="caution">
    <text evidence="3">The sequence shown here is derived from an EMBL/GenBank/DDBJ whole genome shotgun (WGS) entry which is preliminary data.</text>
</comment>
<evidence type="ECO:0000313" key="3">
    <source>
        <dbReference type="EMBL" id="OEF95637.1"/>
    </source>
</evidence>
<name>A0A1E5FYW9_9FIRM</name>
<dbReference type="NCBIfam" id="NF003361">
    <property type="entry name" value="PRK04435.1"/>
    <property type="match status" value="1"/>
</dbReference>
<dbReference type="AlphaFoldDB" id="A0A1E5FYW9"/>
<evidence type="ECO:0000259" key="2">
    <source>
        <dbReference type="PROSITE" id="PS51671"/>
    </source>
</evidence>
<dbReference type="InterPro" id="IPR002912">
    <property type="entry name" value="ACT_dom"/>
</dbReference>
<dbReference type="RefSeq" id="WP_069644450.1">
    <property type="nucleotide sequence ID" value="NZ_MIJE01000036.1"/>
</dbReference>
<dbReference type="STRING" id="766136.BHF68_12395"/>
<dbReference type="PIRSF" id="PIRSF025624">
    <property type="entry name" value="ACT_PheB"/>
    <property type="match status" value="1"/>
</dbReference>
<comment type="similarity">
    <text evidence="1">Belongs to the UPF0735 family.</text>
</comment>
<protein>
    <recommendedName>
        <fullName evidence="1">UPF0735 ACT domain-containing protein BHF68_12395</fullName>
    </recommendedName>
</protein>
<feature type="domain" description="ACT" evidence="2">
    <location>
        <begin position="71"/>
        <end position="146"/>
    </location>
</feature>